<dbReference type="GO" id="GO:0000270">
    <property type="term" value="P:peptidoglycan metabolic process"/>
    <property type="evidence" value="ECO:0007669"/>
    <property type="project" value="TreeGrafter"/>
</dbReference>
<name>A0A844AWV9_9BURK</name>
<dbReference type="Pfam" id="PF02698">
    <property type="entry name" value="DUF218"/>
    <property type="match status" value="1"/>
</dbReference>
<comment type="caution">
    <text evidence="3">The sequence shown here is derived from an EMBL/GenBank/DDBJ whole genome shotgun (WGS) entry which is preliminary data.</text>
</comment>
<evidence type="ECO:0000313" key="3">
    <source>
        <dbReference type="EMBL" id="MRD46848.1"/>
    </source>
</evidence>
<dbReference type="Gene3D" id="3.40.50.620">
    <property type="entry name" value="HUPs"/>
    <property type="match status" value="1"/>
</dbReference>
<accession>A0A844AWV9</accession>
<reference evidence="3 4" key="1">
    <citation type="submission" date="2019-11" db="EMBL/GenBank/DDBJ databases">
        <title>Caenimonas koreensis gen. nov., sp. nov., isolated from activated sludge.</title>
        <authorList>
            <person name="Seung H.R."/>
        </authorList>
    </citation>
    <scope>NUCLEOTIDE SEQUENCE [LARGE SCALE GENOMIC DNA]</scope>
    <source>
        <strain evidence="3 4">EMB320</strain>
    </source>
</reference>
<dbReference type="AlphaFoldDB" id="A0A844AWV9"/>
<sequence length="262" mass="27828">MLDVLRALVWLASPLPLSLLLAAAAWLLRNRTPARARKLAVASFTVLWMGSMPLTADLLGAPLENYYAPVAVAAAPKADVIVVLGGALVGAHPPQRPNLALGHSADRIWQAAALYRAGKAPWVVVAAGARDPDDDGQVEADAIVEMLLALGVPKERIRAESSSGTTRENASNTRALVTGLNARSVLLVSSAQHLPRAVKAFEWEWRGTGVNVIAFAADVSADDENFTFSDLVPSEDALRHVTRTLKEYAGLGALAIMTTVTR</sequence>
<gene>
    <name evidence="3" type="ORF">GHT07_06145</name>
</gene>
<dbReference type="InterPro" id="IPR003848">
    <property type="entry name" value="DUF218"/>
</dbReference>
<evidence type="ECO:0000256" key="1">
    <source>
        <dbReference type="SAM" id="Phobius"/>
    </source>
</evidence>
<dbReference type="EMBL" id="WJBU01000005">
    <property type="protein sequence ID" value="MRD46848.1"/>
    <property type="molecule type" value="Genomic_DNA"/>
</dbReference>
<keyword evidence="1" id="KW-0472">Membrane</keyword>
<keyword evidence="1" id="KW-0812">Transmembrane</keyword>
<dbReference type="Proteomes" id="UP000487350">
    <property type="component" value="Unassembled WGS sequence"/>
</dbReference>
<dbReference type="GO" id="GO:0043164">
    <property type="term" value="P:Gram-negative-bacterium-type cell wall biogenesis"/>
    <property type="evidence" value="ECO:0007669"/>
    <property type="project" value="TreeGrafter"/>
</dbReference>
<feature type="transmembrane region" description="Helical" evidence="1">
    <location>
        <begin position="6"/>
        <end position="27"/>
    </location>
</feature>
<evidence type="ECO:0000259" key="2">
    <source>
        <dbReference type="Pfam" id="PF02698"/>
    </source>
</evidence>
<dbReference type="GO" id="GO:0005886">
    <property type="term" value="C:plasma membrane"/>
    <property type="evidence" value="ECO:0007669"/>
    <property type="project" value="TreeGrafter"/>
</dbReference>
<keyword evidence="1" id="KW-1133">Transmembrane helix</keyword>
<dbReference type="PANTHER" id="PTHR30336">
    <property type="entry name" value="INNER MEMBRANE PROTEIN, PROBABLE PERMEASE"/>
    <property type="match status" value="1"/>
</dbReference>
<dbReference type="RefSeq" id="WP_153584184.1">
    <property type="nucleotide sequence ID" value="NZ_WJBU01000005.1"/>
</dbReference>
<dbReference type="OrthoDB" id="9809813at2"/>
<proteinExistence type="predicted"/>
<organism evidence="3 4">
    <name type="scientific">Caenimonas koreensis DSM 17982</name>
    <dbReference type="NCBI Taxonomy" id="1121255"/>
    <lineage>
        <taxon>Bacteria</taxon>
        <taxon>Pseudomonadati</taxon>
        <taxon>Pseudomonadota</taxon>
        <taxon>Betaproteobacteria</taxon>
        <taxon>Burkholderiales</taxon>
        <taxon>Comamonadaceae</taxon>
        <taxon>Caenimonas</taxon>
    </lineage>
</organism>
<protein>
    <submittedName>
        <fullName evidence="3">YdcF family protein</fullName>
    </submittedName>
</protein>
<dbReference type="InterPro" id="IPR014729">
    <property type="entry name" value="Rossmann-like_a/b/a_fold"/>
</dbReference>
<feature type="transmembrane region" description="Helical" evidence="1">
    <location>
        <begin position="39"/>
        <end position="60"/>
    </location>
</feature>
<dbReference type="CDD" id="cd06259">
    <property type="entry name" value="YdcF-like"/>
    <property type="match status" value="1"/>
</dbReference>
<keyword evidence="4" id="KW-1185">Reference proteome</keyword>
<dbReference type="PANTHER" id="PTHR30336:SF4">
    <property type="entry name" value="ENVELOPE BIOGENESIS FACTOR ELYC"/>
    <property type="match status" value="1"/>
</dbReference>
<dbReference type="InterPro" id="IPR051599">
    <property type="entry name" value="Cell_Envelope_Assoc"/>
</dbReference>
<evidence type="ECO:0000313" key="4">
    <source>
        <dbReference type="Proteomes" id="UP000487350"/>
    </source>
</evidence>
<feature type="domain" description="DUF218" evidence="2">
    <location>
        <begin position="79"/>
        <end position="250"/>
    </location>
</feature>